<keyword evidence="8" id="KW-0812">Transmembrane</keyword>
<evidence type="ECO:0000256" key="4">
    <source>
        <dbReference type="ARBA" id="ARBA00022723"/>
    </source>
</evidence>
<dbReference type="WBParaSite" id="BPAG_0001388801-mRNA-1">
    <property type="protein sequence ID" value="BPAG_0001388801-mRNA-1"/>
    <property type="gene ID" value="BPAG_0001388801"/>
</dbReference>
<keyword evidence="12" id="KW-1185">Reference proteome</keyword>
<name>A0A158PSR2_BRUPA</name>
<dbReference type="InterPro" id="IPR018497">
    <property type="entry name" value="Peptidase_M13_C"/>
</dbReference>
<dbReference type="STRING" id="6280.A0A158PSR2"/>
<gene>
    <name evidence="11" type="ORF">BPAG_LOCUS13816</name>
</gene>
<dbReference type="InterPro" id="IPR024079">
    <property type="entry name" value="MetalloPept_cat_dom_sf"/>
</dbReference>
<keyword evidence="8" id="KW-0472">Membrane</keyword>
<dbReference type="CDD" id="cd08662">
    <property type="entry name" value="M13"/>
    <property type="match status" value="1"/>
</dbReference>
<evidence type="ECO:0000256" key="2">
    <source>
        <dbReference type="ARBA" id="ARBA00007357"/>
    </source>
</evidence>
<dbReference type="InterPro" id="IPR000718">
    <property type="entry name" value="Peptidase_M13"/>
</dbReference>
<comment type="cofactor">
    <cofactor evidence="1">
        <name>Zn(2+)</name>
        <dbReference type="ChEBI" id="CHEBI:29105"/>
    </cofactor>
</comment>
<dbReference type="Pfam" id="PF01431">
    <property type="entry name" value="Peptidase_M13"/>
    <property type="match status" value="1"/>
</dbReference>
<keyword evidence="8" id="KW-1133">Transmembrane helix</keyword>
<dbReference type="Proteomes" id="UP000278627">
    <property type="component" value="Unassembled WGS sequence"/>
</dbReference>
<comment type="similarity">
    <text evidence="2">Belongs to the peptidase M13 family.</text>
</comment>
<evidence type="ECO:0000313" key="12">
    <source>
        <dbReference type="Proteomes" id="UP000278627"/>
    </source>
</evidence>
<dbReference type="GO" id="GO:0005886">
    <property type="term" value="C:plasma membrane"/>
    <property type="evidence" value="ECO:0007669"/>
    <property type="project" value="TreeGrafter"/>
</dbReference>
<feature type="domain" description="Peptidase M13 C-terminal" evidence="9">
    <location>
        <begin position="542"/>
        <end position="747"/>
    </location>
</feature>
<dbReference type="PANTHER" id="PTHR11733:SF230">
    <property type="entry name" value="NEPRILYSIN-2"/>
    <property type="match status" value="1"/>
</dbReference>
<dbReference type="Pfam" id="PF05649">
    <property type="entry name" value="Peptidase_M13_N"/>
    <property type="match status" value="1"/>
</dbReference>
<evidence type="ECO:0000256" key="7">
    <source>
        <dbReference type="ARBA" id="ARBA00023049"/>
    </source>
</evidence>
<evidence type="ECO:0000256" key="8">
    <source>
        <dbReference type="SAM" id="Phobius"/>
    </source>
</evidence>
<dbReference type="AlphaFoldDB" id="A0A158PSR2"/>
<evidence type="ECO:0000313" key="13">
    <source>
        <dbReference type="WBParaSite" id="BPAG_0001388801-mRNA-1"/>
    </source>
</evidence>
<dbReference type="GO" id="GO:0004222">
    <property type="term" value="F:metalloendopeptidase activity"/>
    <property type="evidence" value="ECO:0007669"/>
    <property type="project" value="InterPro"/>
</dbReference>
<sequence>MDEPRNVEKSIWKRIATRPFITVLTFVGIISIALSCTLVYLLVRKTTTICLTPECIKTALEYLYFFIYLSTYIYYIASVILTSMNAKMDPCEDFYEYACGNWIKDHPIPDDAPSVSNFENLGQDLEFALKGLLEQKNVENLDGDAVRKARAFYHLCLNETAIMNTWRETFDNAVKNFGGWPSLEKSDNKPRISVEQMYGIMVAKFRSDSLFKATVQPDDKNSQQNVLLIDQPALNLFARDFYILSETQEERLAYKTLIRDVLLLLEARVEAYNRDFDEILQFETDLANAHLRHDIAELYNKMTIEQMSKEFPNFNWLLFFSTIFQNIASSDNQIIKMNDTTEIVIYGLQFIKKLDELLPKYDKRIISNYLAWCWFFKTMLRDLPDPFALTMFKFYKSLNLMQVPKMRWHSCVTRVNNLMPMAVSSIYIRKHFDNEAKKQVEEMIELIMATFVDILQSEDWLTEHAKEFAKEKVDAMSKKIGYPNYLDDSKLVDNDYKTYIVYDGDYYKTKFQFYHMYQKDILERIVKKVDRERWVAGAALVNAFYSPNTNEIIFPAGILQPVFYHKHFPRSMNFGGIGVVIGHEITHGFDDRGRLYDKYGNIRQWWDNATIEKFEMKTKCIEDQYSAFVLEQIGMKVNGRSTKGENIADNGGLKQAYRAYKKYVRKNPQYSLLPGVNLTHDQLFFLNYAQIWCGTMNDKEAVRKLRTSEHSPGPIRVKGPLSNSEDFAKAYNCPSGSPMNPRHKCRVW</sequence>
<evidence type="ECO:0000313" key="11">
    <source>
        <dbReference type="EMBL" id="VDN95001.1"/>
    </source>
</evidence>
<dbReference type="SUPFAM" id="SSF55486">
    <property type="entry name" value="Metalloproteases ('zincins'), catalytic domain"/>
    <property type="match status" value="1"/>
</dbReference>
<feature type="transmembrane region" description="Helical" evidence="8">
    <location>
        <begin position="20"/>
        <end position="42"/>
    </location>
</feature>
<dbReference type="PROSITE" id="PS51885">
    <property type="entry name" value="NEPRILYSIN"/>
    <property type="match status" value="1"/>
</dbReference>
<dbReference type="InterPro" id="IPR008753">
    <property type="entry name" value="Peptidase_M13_N"/>
</dbReference>
<keyword evidence="7" id="KW-0482">Metalloprotease</keyword>
<dbReference type="InterPro" id="IPR042089">
    <property type="entry name" value="Peptidase_M13_dom_2"/>
</dbReference>
<dbReference type="PANTHER" id="PTHR11733">
    <property type="entry name" value="ZINC METALLOPROTEASE FAMILY M13 NEPRILYSIN-RELATED"/>
    <property type="match status" value="1"/>
</dbReference>
<keyword evidence="5" id="KW-0378">Hydrolase</keyword>
<dbReference type="Gene3D" id="3.40.390.10">
    <property type="entry name" value="Collagenase (Catalytic Domain)"/>
    <property type="match status" value="1"/>
</dbReference>
<evidence type="ECO:0000256" key="1">
    <source>
        <dbReference type="ARBA" id="ARBA00001947"/>
    </source>
</evidence>
<feature type="transmembrane region" description="Helical" evidence="8">
    <location>
        <begin position="62"/>
        <end position="81"/>
    </location>
</feature>
<evidence type="ECO:0000256" key="5">
    <source>
        <dbReference type="ARBA" id="ARBA00022801"/>
    </source>
</evidence>
<evidence type="ECO:0000256" key="3">
    <source>
        <dbReference type="ARBA" id="ARBA00022670"/>
    </source>
</evidence>
<protein>
    <submittedName>
        <fullName evidence="13">Neprilysin</fullName>
    </submittedName>
</protein>
<dbReference type="GO" id="GO:0016485">
    <property type="term" value="P:protein processing"/>
    <property type="evidence" value="ECO:0007669"/>
    <property type="project" value="TreeGrafter"/>
</dbReference>
<evidence type="ECO:0000256" key="6">
    <source>
        <dbReference type="ARBA" id="ARBA00022833"/>
    </source>
</evidence>
<feature type="domain" description="Peptidase M13 N-terminal" evidence="10">
    <location>
        <begin position="90"/>
        <end position="483"/>
    </location>
</feature>
<dbReference type="EMBL" id="UZAD01013453">
    <property type="protein sequence ID" value="VDN95001.1"/>
    <property type="molecule type" value="Genomic_DNA"/>
</dbReference>
<proteinExistence type="inferred from homology"/>
<keyword evidence="6" id="KW-0862">Zinc</keyword>
<reference evidence="11 12" key="2">
    <citation type="submission" date="2018-11" db="EMBL/GenBank/DDBJ databases">
        <authorList>
            <consortium name="Pathogen Informatics"/>
        </authorList>
    </citation>
    <scope>NUCLEOTIDE SEQUENCE [LARGE SCALE GENOMIC DNA]</scope>
</reference>
<keyword evidence="3" id="KW-0645">Protease</keyword>
<evidence type="ECO:0000259" key="9">
    <source>
        <dbReference type="Pfam" id="PF01431"/>
    </source>
</evidence>
<dbReference type="Gene3D" id="1.10.1380.10">
    <property type="entry name" value="Neutral endopeptidase , domain2"/>
    <property type="match status" value="1"/>
</dbReference>
<reference evidence="13" key="1">
    <citation type="submission" date="2016-04" db="UniProtKB">
        <authorList>
            <consortium name="WormBaseParasite"/>
        </authorList>
    </citation>
    <scope>IDENTIFICATION</scope>
</reference>
<dbReference type="GO" id="GO:0046872">
    <property type="term" value="F:metal ion binding"/>
    <property type="evidence" value="ECO:0007669"/>
    <property type="project" value="UniProtKB-KW"/>
</dbReference>
<keyword evidence="4" id="KW-0479">Metal-binding</keyword>
<accession>A0A158PSR2</accession>
<evidence type="ECO:0000259" key="10">
    <source>
        <dbReference type="Pfam" id="PF05649"/>
    </source>
</evidence>
<organism evidence="13">
    <name type="scientific">Brugia pahangi</name>
    <name type="common">Filarial nematode worm</name>
    <dbReference type="NCBI Taxonomy" id="6280"/>
    <lineage>
        <taxon>Eukaryota</taxon>
        <taxon>Metazoa</taxon>
        <taxon>Ecdysozoa</taxon>
        <taxon>Nematoda</taxon>
        <taxon>Chromadorea</taxon>
        <taxon>Rhabditida</taxon>
        <taxon>Spirurina</taxon>
        <taxon>Spiruromorpha</taxon>
        <taxon>Filarioidea</taxon>
        <taxon>Onchocercidae</taxon>
        <taxon>Brugia</taxon>
    </lineage>
</organism>
<dbReference type="PRINTS" id="PR00786">
    <property type="entry name" value="NEPRILYSIN"/>
</dbReference>